<evidence type="ECO:0000256" key="6">
    <source>
        <dbReference type="ARBA" id="ARBA00022900"/>
    </source>
</evidence>
<evidence type="ECO:0000256" key="3">
    <source>
        <dbReference type="ARBA" id="ARBA00022525"/>
    </source>
</evidence>
<evidence type="ECO:0000313" key="10">
    <source>
        <dbReference type="EMBL" id="CUR33453.1"/>
    </source>
</evidence>
<dbReference type="InterPro" id="IPR036186">
    <property type="entry name" value="Serpin_sf"/>
</dbReference>
<organism evidence="10 11">
    <name type="scientific">Planktothrix tepida PCC 9214</name>
    <dbReference type="NCBI Taxonomy" id="671072"/>
    <lineage>
        <taxon>Bacteria</taxon>
        <taxon>Bacillati</taxon>
        <taxon>Cyanobacteriota</taxon>
        <taxon>Cyanophyceae</taxon>
        <taxon>Oscillatoriophycideae</taxon>
        <taxon>Oscillatoriales</taxon>
        <taxon>Microcoleaceae</taxon>
        <taxon>Planktothrix</taxon>
    </lineage>
</organism>
<keyword evidence="11" id="KW-1185">Reference proteome</keyword>
<dbReference type="STRING" id="671072.PL9214510122"/>
<dbReference type="OrthoDB" id="9764871at2"/>
<dbReference type="InterPro" id="IPR042178">
    <property type="entry name" value="Serpin_sf_1"/>
</dbReference>
<keyword evidence="6" id="KW-0722">Serine protease inhibitor</keyword>
<name>A0A1J1LLL4_9CYAN</name>
<keyword evidence="5" id="KW-0732">Signal</keyword>
<dbReference type="InterPro" id="IPR023795">
    <property type="entry name" value="Serpin_CS"/>
</dbReference>
<dbReference type="GO" id="GO:0004867">
    <property type="term" value="F:serine-type endopeptidase inhibitor activity"/>
    <property type="evidence" value="ECO:0007669"/>
    <property type="project" value="UniProtKB-KW"/>
</dbReference>
<dbReference type="SMART" id="SM00093">
    <property type="entry name" value="SERPIN"/>
    <property type="match status" value="1"/>
</dbReference>
<dbReference type="SUPFAM" id="SSF56574">
    <property type="entry name" value="Serpins"/>
    <property type="match status" value="1"/>
</dbReference>
<dbReference type="PANTHER" id="PTHR11461:SF211">
    <property type="entry name" value="GH10112P-RELATED"/>
    <property type="match status" value="1"/>
</dbReference>
<feature type="domain" description="Serpin" evidence="9">
    <location>
        <begin position="10"/>
        <end position="367"/>
    </location>
</feature>
<dbReference type="Proteomes" id="UP000184315">
    <property type="component" value="Unassembled WGS sequence"/>
</dbReference>
<dbReference type="Pfam" id="PF00079">
    <property type="entry name" value="Serpin"/>
    <property type="match status" value="1"/>
</dbReference>
<dbReference type="Gene3D" id="2.30.39.10">
    <property type="entry name" value="Alpha-1-antitrypsin, domain 1"/>
    <property type="match status" value="1"/>
</dbReference>
<dbReference type="PROSITE" id="PS00284">
    <property type="entry name" value="SERPIN"/>
    <property type="match status" value="1"/>
</dbReference>
<dbReference type="InterPro" id="IPR023796">
    <property type="entry name" value="Serpin_dom"/>
</dbReference>
<keyword evidence="3" id="KW-0964">Secreted</keyword>
<evidence type="ECO:0000256" key="7">
    <source>
        <dbReference type="ARBA" id="ARBA00023180"/>
    </source>
</evidence>
<evidence type="ECO:0000256" key="4">
    <source>
        <dbReference type="ARBA" id="ARBA00022690"/>
    </source>
</evidence>
<dbReference type="InterPro" id="IPR000215">
    <property type="entry name" value="Serpin_fam"/>
</dbReference>
<keyword evidence="4" id="KW-0646">Protease inhibitor</keyword>
<comment type="similarity">
    <text evidence="2 8">Belongs to the serpin family.</text>
</comment>
<dbReference type="FunFam" id="2.30.39.10:FF:000030">
    <property type="entry name" value="Serpin 2"/>
    <property type="match status" value="1"/>
</dbReference>
<sequence>MAHRNHDFALNFYQTLQGTEGNLFFSPYSICTAFAMTYAGARGQTEQQIAQVFGFSQGEDFHAAFSGLERPLKAGQQSNDVLFLSANSLFPQIKYPFLESFLALLEKYYQVKITPVDYYNDFQAARNTINQWVAEQTQHKINELIPPNALTELTRLVLVNAVYFKGSWANPFDRDGTETKPFWLTSDREIPVPMMNITGQFNYAQTEEVQVLELPYRGNNFSMMILLPRERNGLMELEKNLSLNNLYQWIQPMYTQQVEVSLPRFEINFKSELSNTLAQMGVTDAFDENKANFSGMDGREHWLYIKNVFHQACIEVNEEGSEATAATAVQIEARCLPPSFNANHPFIFLISENNTGNIVFLGRLVNPEI</sequence>
<dbReference type="GO" id="GO:0005615">
    <property type="term" value="C:extracellular space"/>
    <property type="evidence" value="ECO:0007669"/>
    <property type="project" value="InterPro"/>
</dbReference>
<dbReference type="RefSeq" id="WP_083580061.1">
    <property type="nucleotide sequence ID" value="NZ_LN889802.1"/>
</dbReference>
<dbReference type="InterPro" id="IPR042185">
    <property type="entry name" value="Serpin_sf_2"/>
</dbReference>
<evidence type="ECO:0000313" key="11">
    <source>
        <dbReference type="Proteomes" id="UP000184315"/>
    </source>
</evidence>
<dbReference type="Gene3D" id="3.30.497.10">
    <property type="entry name" value="Antithrombin, subunit I, domain 2"/>
    <property type="match status" value="1"/>
</dbReference>
<dbReference type="CDD" id="cd19590">
    <property type="entry name" value="serpin_thermopin-like"/>
    <property type="match status" value="1"/>
</dbReference>
<evidence type="ECO:0000259" key="9">
    <source>
        <dbReference type="SMART" id="SM00093"/>
    </source>
</evidence>
<accession>A0A1J1LLL4</accession>
<dbReference type="PANTHER" id="PTHR11461">
    <property type="entry name" value="SERINE PROTEASE INHIBITOR, SERPIN"/>
    <property type="match status" value="1"/>
</dbReference>
<evidence type="ECO:0000256" key="2">
    <source>
        <dbReference type="ARBA" id="ARBA00009500"/>
    </source>
</evidence>
<comment type="subcellular location">
    <subcellularLocation>
        <location evidence="1">Secreted</location>
    </subcellularLocation>
</comment>
<dbReference type="AlphaFoldDB" id="A0A1J1LLL4"/>
<reference evidence="11" key="1">
    <citation type="submission" date="2015-10" db="EMBL/GenBank/DDBJ databases">
        <authorList>
            <person name="Regsiter A."/>
            <person name="william w."/>
        </authorList>
    </citation>
    <scope>NUCLEOTIDE SEQUENCE [LARGE SCALE GENOMIC DNA]</scope>
</reference>
<proteinExistence type="inferred from homology"/>
<gene>
    <name evidence="10" type="primary">SERPINB</name>
    <name evidence="10" type="ORF">PL9214510122</name>
</gene>
<keyword evidence="7" id="KW-0325">Glycoprotein</keyword>
<dbReference type="EMBL" id="CZDF01000157">
    <property type="protein sequence ID" value="CUR33453.1"/>
    <property type="molecule type" value="Genomic_DNA"/>
</dbReference>
<protein>
    <submittedName>
        <fullName evidence="10">Serpin B6</fullName>
    </submittedName>
</protein>
<evidence type="ECO:0000256" key="8">
    <source>
        <dbReference type="RuleBase" id="RU000411"/>
    </source>
</evidence>
<evidence type="ECO:0000256" key="5">
    <source>
        <dbReference type="ARBA" id="ARBA00022729"/>
    </source>
</evidence>
<evidence type="ECO:0000256" key="1">
    <source>
        <dbReference type="ARBA" id="ARBA00004613"/>
    </source>
</evidence>